<keyword evidence="2" id="KW-1185">Reference proteome</keyword>
<dbReference type="Proteomes" id="UP001562178">
    <property type="component" value="Unassembled WGS sequence"/>
</dbReference>
<gene>
    <name evidence="1" type="ORF">AB7A72_17965</name>
</gene>
<proteinExistence type="predicted"/>
<organism evidence="1 2">
    <name type="scientific">Comamonas sediminis</name>
    <dbReference type="NCBI Taxonomy" id="1783360"/>
    <lineage>
        <taxon>Bacteria</taxon>
        <taxon>Pseudomonadati</taxon>
        <taxon>Pseudomonadota</taxon>
        <taxon>Betaproteobacteria</taxon>
        <taxon>Burkholderiales</taxon>
        <taxon>Comamonadaceae</taxon>
        <taxon>Comamonas</taxon>
    </lineage>
</organism>
<dbReference type="RefSeq" id="WP_369460741.1">
    <property type="nucleotide sequence ID" value="NZ_JBGBDC010000008.1"/>
</dbReference>
<comment type="caution">
    <text evidence="1">The sequence shown here is derived from an EMBL/GenBank/DDBJ whole genome shotgun (WGS) entry which is preliminary data.</text>
</comment>
<evidence type="ECO:0000313" key="1">
    <source>
        <dbReference type="EMBL" id="MEY2252913.1"/>
    </source>
</evidence>
<evidence type="ECO:0000313" key="2">
    <source>
        <dbReference type="Proteomes" id="UP001562178"/>
    </source>
</evidence>
<protein>
    <submittedName>
        <fullName evidence="1">Uncharacterized protein</fullName>
    </submittedName>
</protein>
<dbReference type="EMBL" id="JBGBDC010000008">
    <property type="protein sequence ID" value="MEY2252913.1"/>
    <property type="molecule type" value="Genomic_DNA"/>
</dbReference>
<reference evidence="1 2" key="1">
    <citation type="journal article" date="2016" name="Int. J. Syst. Evol. Microbiol.">
        <title>Description of Comamonas sediminis sp. nov., isolated from lagoon sediments.</title>
        <authorList>
            <person name="Subhash Y."/>
            <person name="Bang J.J."/>
            <person name="You T.H."/>
            <person name="Lee S.S."/>
        </authorList>
    </citation>
    <scope>NUCLEOTIDE SEQUENCE [LARGE SCALE GENOMIC DNA]</scope>
    <source>
        <strain evidence="1 2">JCM 31169</strain>
    </source>
</reference>
<name>A0ABV4B966_9BURK</name>
<accession>A0ABV4B966</accession>
<sequence>MPTALRAGLHGMTWGPRPPSCKTTIQNSFIFFLKPAIAVSALAATSPNASHHRFGGSIMVPTKPQQRRVNTGRHHKDIPSVSIHGTSNIDSQCIDDTSFRWNHRTAEKISHLPPPKSLRTTLFTSLLPSAEIIIKN</sequence>